<organism evidence="2 3">
    <name type="scientific">Gluconacetobacter azotocaptans</name>
    <dbReference type="NCBI Taxonomy" id="142834"/>
    <lineage>
        <taxon>Bacteria</taxon>
        <taxon>Pseudomonadati</taxon>
        <taxon>Pseudomonadota</taxon>
        <taxon>Alphaproteobacteria</taxon>
        <taxon>Acetobacterales</taxon>
        <taxon>Acetobacteraceae</taxon>
        <taxon>Gluconacetobacter</taxon>
    </lineage>
</organism>
<dbReference type="Proteomes" id="UP000555756">
    <property type="component" value="Unassembled WGS sequence"/>
</dbReference>
<sequence length="84" mass="9178">MVESENFETKLEEGIGRVQDGLGGLFGDPELQLKGKVRFVCAKSRHYCAEAGETVRDLTVDQPLLALAVASVIGFLAALLWSRR</sequence>
<keyword evidence="1" id="KW-0472">Membrane</keyword>
<comment type="caution">
    <text evidence="2">The sequence shown here is derived from an EMBL/GenBank/DDBJ whole genome shotgun (WGS) entry which is preliminary data.</text>
</comment>
<keyword evidence="1" id="KW-0812">Transmembrane</keyword>
<feature type="transmembrane region" description="Helical" evidence="1">
    <location>
        <begin position="64"/>
        <end position="81"/>
    </location>
</feature>
<protein>
    <recommendedName>
        <fullName evidence="4">CsbD family protein</fullName>
    </recommendedName>
</protein>
<name>A0A7W4PD68_9PROT</name>
<accession>A0A7W4PD68</accession>
<keyword evidence="1" id="KW-1133">Transmembrane helix</keyword>
<keyword evidence="3" id="KW-1185">Reference proteome</keyword>
<evidence type="ECO:0000313" key="2">
    <source>
        <dbReference type="EMBL" id="MBB2189957.1"/>
    </source>
</evidence>
<dbReference type="EMBL" id="JABEQF010000005">
    <property type="protein sequence ID" value="MBB2189957.1"/>
    <property type="molecule type" value="Genomic_DNA"/>
</dbReference>
<dbReference type="RefSeq" id="WP_183119117.1">
    <property type="nucleotide sequence ID" value="NZ_JABEQF010000005.1"/>
</dbReference>
<proteinExistence type="predicted"/>
<evidence type="ECO:0000256" key="1">
    <source>
        <dbReference type="SAM" id="Phobius"/>
    </source>
</evidence>
<evidence type="ECO:0000313" key="3">
    <source>
        <dbReference type="Proteomes" id="UP000555756"/>
    </source>
</evidence>
<dbReference type="AlphaFoldDB" id="A0A7W4PD68"/>
<gene>
    <name evidence="2" type="ORF">HLH34_08240</name>
</gene>
<reference evidence="2 3" key="1">
    <citation type="submission" date="2020-04" db="EMBL/GenBank/DDBJ databases">
        <title>Description of novel Gluconacetobacter.</title>
        <authorList>
            <person name="Sombolestani A."/>
        </authorList>
    </citation>
    <scope>NUCLEOTIDE SEQUENCE [LARGE SCALE GENOMIC DNA]</scope>
    <source>
        <strain evidence="2 3">LMG 21311</strain>
    </source>
</reference>
<evidence type="ECO:0008006" key="4">
    <source>
        <dbReference type="Google" id="ProtNLM"/>
    </source>
</evidence>